<feature type="non-terminal residue" evidence="1">
    <location>
        <position position="1"/>
    </location>
</feature>
<reference evidence="1" key="1">
    <citation type="journal article" date="2014" name="Front. Microbiol.">
        <title>High frequency of phylogenetically diverse reductive dehalogenase-homologous genes in deep subseafloor sedimentary metagenomes.</title>
        <authorList>
            <person name="Kawai M."/>
            <person name="Futagami T."/>
            <person name="Toyoda A."/>
            <person name="Takaki Y."/>
            <person name="Nishi S."/>
            <person name="Hori S."/>
            <person name="Arai W."/>
            <person name="Tsubouchi T."/>
            <person name="Morono Y."/>
            <person name="Uchiyama I."/>
            <person name="Ito T."/>
            <person name="Fujiyama A."/>
            <person name="Inagaki F."/>
            <person name="Takami H."/>
        </authorList>
    </citation>
    <scope>NUCLEOTIDE SEQUENCE</scope>
    <source>
        <strain evidence="1">Expedition CK06-06</strain>
    </source>
</reference>
<gene>
    <name evidence="1" type="ORF">S01H1_33598</name>
</gene>
<dbReference type="EMBL" id="BARS01020865">
    <property type="protein sequence ID" value="GAG12174.1"/>
    <property type="molecule type" value="Genomic_DNA"/>
</dbReference>
<protein>
    <submittedName>
        <fullName evidence="1">Uncharacterized protein</fullName>
    </submittedName>
</protein>
<dbReference type="AlphaFoldDB" id="X0V242"/>
<proteinExistence type="predicted"/>
<organism evidence="1">
    <name type="scientific">marine sediment metagenome</name>
    <dbReference type="NCBI Taxonomy" id="412755"/>
    <lineage>
        <taxon>unclassified sequences</taxon>
        <taxon>metagenomes</taxon>
        <taxon>ecological metagenomes</taxon>
    </lineage>
</organism>
<name>X0V242_9ZZZZ</name>
<sequence>ELSGLGIQIGGWYISGRDDEDNPIWTYVPSWNDTAFATDYANWQLSKNCDKKINGSIDLTIDAVQFYDITLDKRIMIEGIIENPLNIIGITYNIGSWIASVQLENGRYYKRSTSIQSRGE</sequence>
<evidence type="ECO:0000313" key="1">
    <source>
        <dbReference type="EMBL" id="GAG12174.1"/>
    </source>
</evidence>
<comment type="caution">
    <text evidence="1">The sequence shown here is derived from an EMBL/GenBank/DDBJ whole genome shotgun (WGS) entry which is preliminary data.</text>
</comment>
<accession>X0V242</accession>